<dbReference type="WBParaSite" id="BTMF_0001463901-mRNA-1">
    <property type="protein sequence ID" value="BTMF_0001463901-mRNA-1"/>
    <property type="gene ID" value="BTMF_0001463901"/>
</dbReference>
<evidence type="ECO:0000313" key="2">
    <source>
        <dbReference type="Proteomes" id="UP000280834"/>
    </source>
</evidence>
<evidence type="ECO:0000313" key="1">
    <source>
        <dbReference type="EMBL" id="VDO43297.1"/>
    </source>
</evidence>
<organism evidence="3">
    <name type="scientific">Brugia timori</name>
    <dbReference type="NCBI Taxonomy" id="42155"/>
    <lineage>
        <taxon>Eukaryota</taxon>
        <taxon>Metazoa</taxon>
        <taxon>Ecdysozoa</taxon>
        <taxon>Nematoda</taxon>
        <taxon>Chromadorea</taxon>
        <taxon>Rhabditida</taxon>
        <taxon>Spirurina</taxon>
        <taxon>Spiruromorpha</taxon>
        <taxon>Filarioidea</taxon>
        <taxon>Onchocercidae</taxon>
        <taxon>Brugia</taxon>
    </lineage>
</organism>
<sequence length="32" mass="3786">MFVLIWRLNILMLVQNLLITSELRGLCRKNLA</sequence>
<accession>A0A0R3R3P9</accession>
<reference evidence="3" key="1">
    <citation type="submission" date="2017-02" db="UniProtKB">
        <authorList>
            <consortium name="WormBaseParasite"/>
        </authorList>
    </citation>
    <scope>IDENTIFICATION</scope>
</reference>
<protein>
    <submittedName>
        <fullName evidence="1 3">Uncharacterized protein</fullName>
    </submittedName>
</protein>
<gene>
    <name evidence="1" type="ORF">BTMF_LOCUS12635</name>
</gene>
<keyword evidence="2" id="KW-1185">Reference proteome</keyword>
<dbReference type="Proteomes" id="UP000280834">
    <property type="component" value="Unassembled WGS sequence"/>
</dbReference>
<evidence type="ECO:0000313" key="3">
    <source>
        <dbReference type="WBParaSite" id="BTMF_0001463901-mRNA-1"/>
    </source>
</evidence>
<dbReference type="EMBL" id="UZAG01019332">
    <property type="protein sequence ID" value="VDO43297.1"/>
    <property type="molecule type" value="Genomic_DNA"/>
</dbReference>
<dbReference type="AlphaFoldDB" id="A0A0R3R3P9"/>
<proteinExistence type="predicted"/>
<reference evidence="1 2" key="2">
    <citation type="submission" date="2018-11" db="EMBL/GenBank/DDBJ databases">
        <authorList>
            <consortium name="Pathogen Informatics"/>
        </authorList>
    </citation>
    <scope>NUCLEOTIDE SEQUENCE [LARGE SCALE GENOMIC DNA]</scope>
</reference>
<name>A0A0R3R3P9_9BILA</name>